<feature type="transmembrane region" description="Helical" evidence="5">
    <location>
        <begin position="53"/>
        <end position="74"/>
    </location>
</feature>
<protein>
    <recommendedName>
        <fullName evidence="8">Peptidase S54 rhomboid domain-containing protein</fullName>
    </recommendedName>
</protein>
<evidence type="ECO:0000256" key="1">
    <source>
        <dbReference type="ARBA" id="ARBA00004141"/>
    </source>
</evidence>
<dbReference type="RefSeq" id="XP_009497055.1">
    <property type="nucleotide sequence ID" value="XM_009498780.1"/>
</dbReference>
<dbReference type="GeneID" id="20529639"/>
<reference evidence="6" key="1">
    <citation type="submission" date="2013-04" db="EMBL/GenBank/DDBJ databases">
        <title>The Genome Sequence of Fonticula alba ATCC 38817.</title>
        <authorList>
            <consortium name="The Broad Institute Genomics Platform"/>
            <person name="Russ C."/>
            <person name="Cuomo C."/>
            <person name="Burger G."/>
            <person name="Gray M.W."/>
            <person name="Holland P.W.H."/>
            <person name="King N."/>
            <person name="Lang F.B.F."/>
            <person name="Roger A.J."/>
            <person name="Ruiz-Trillo I."/>
            <person name="Brown M."/>
            <person name="Walker B."/>
            <person name="Young S."/>
            <person name="Zeng Q."/>
            <person name="Gargeya S."/>
            <person name="Fitzgerald M."/>
            <person name="Haas B."/>
            <person name="Abouelleil A."/>
            <person name="Allen A.W."/>
            <person name="Alvarado L."/>
            <person name="Arachchi H.M."/>
            <person name="Berlin A.M."/>
            <person name="Chapman S.B."/>
            <person name="Gainer-Dewar J."/>
            <person name="Goldberg J."/>
            <person name="Griggs A."/>
            <person name="Gujja S."/>
            <person name="Hansen M."/>
            <person name="Howarth C."/>
            <person name="Imamovic A."/>
            <person name="Ireland A."/>
            <person name="Larimer J."/>
            <person name="McCowan C."/>
            <person name="Murphy C."/>
            <person name="Pearson M."/>
            <person name="Poon T.W."/>
            <person name="Priest M."/>
            <person name="Roberts A."/>
            <person name="Saif S."/>
            <person name="Shea T."/>
            <person name="Sisk P."/>
            <person name="Sykes S."/>
            <person name="Wortman J."/>
            <person name="Nusbaum C."/>
            <person name="Birren B."/>
        </authorList>
    </citation>
    <scope>NUCLEOTIDE SEQUENCE [LARGE SCALE GENOMIC DNA]</scope>
    <source>
        <strain evidence="6">ATCC 38817</strain>
    </source>
</reference>
<dbReference type="OrthoDB" id="272778at2759"/>
<keyword evidence="3 5" id="KW-1133">Transmembrane helix</keyword>
<dbReference type="InterPro" id="IPR035952">
    <property type="entry name" value="Rhomboid-like_sf"/>
</dbReference>
<feature type="transmembrane region" description="Helical" evidence="5">
    <location>
        <begin position="144"/>
        <end position="166"/>
    </location>
</feature>
<feature type="transmembrane region" description="Helical" evidence="5">
    <location>
        <begin position="172"/>
        <end position="190"/>
    </location>
</feature>
<dbReference type="AlphaFoldDB" id="A0A058Z3X6"/>
<dbReference type="GO" id="GO:0016020">
    <property type="term" value="C:membrane"/>
    <property type="evidence" value="ECO:0007669"/>
    <property type="project" value="UniProtKB-SubCell"/>
</dbReference>
<proteinExistence type="predicted"/>
<evidence type="ECO:0000256" key="2">
    <source>
        <dbReference type="ARBA" id="ARBA00022692"/>
    </source>
</evidence>
<evidence type="ECO:0000256" key="3">
    <source>
        <dbReference type="ARBA" id="ARBA00022989"/>
    </source>
</evidence>
<evidence type="ECO:0000256" key="5">
    <source>
        <dbReference type="SAM" id="Phobius"/>
    </source>
</evidence>
<dbReference type="Proteomes" id="UP000030693">
    <property type="component" value="Unassembled WGS sequence"/>
</dbReference>
<evidence type="ECO:0008006" key="8">
    <source>
        <dbReference type="Google" id="ProtNLM"/>
    </source>
</evidence>
<keyword evidence="2 5" id="KW-0812">Transmembrane</keyword>
<evidence type="ECO:0000313" key="6">
    <source>
        <dbReference type="EMBL" id="KCV68623.1"/>
    </source>
</evidence>
<evidence type="ECO:0000313" key="7">
    <source>
        <dbReference type="Proteomes" id="UP000030693"/>
    </source>
</evidence>
<dbReference type="SUPFAM" id="SSF144091">
    <property type="entry name" value="Rhomboid-like"/>
    <property type="match status" value="1"/>
</dbReference>
<accession>A0A058Z3X6</accession>
<keyword evidence="7" id="KW-1185">Reference proteome</keyword>
<comment type="subcellular location">
    <subcellularLocation>
        <location evidence="1">Membrane</location>
        <topology evidence="1">Multi-pass membrane protein</topology>
    </subcellularLocation>
</comment>
<name>A0A058Z3X6_FONAL</name>
<evidence type="ECO:0000256" key="4">
    <source>
        <dbReference type="ARBA" id="ARBA00023136"/>
    </source>
</evidence>
<dbReference type="Gene3D" id="1.20.1540.10">
    <property type="entry name" value="Rhomboid-like"/>
    <property type="match status" value="1"/>
</dbReference>
<keyword evidence="4 5" id="KW-0472">Membrane</keyword>
<feature type="transmembrane region" description="Helical" evidence="5">
    <location>
        <begin position="12"/>
        <end position="33"/>
    </location>
</feature>
<gene>
    <name evidence="6" type="ORF">H696_04914</name>
</gene>
<feature type="transmembrane region" description="Helical" evidence="5">
    <location>
        <begin position="86"/>
        <end position="109"/>
    </location>
</feature>
<sequence>MSSLHRAPLTKGIVGVLVIVGLVSRVLELRPYLDFILVPNVLGWWQLWRLVTYVLVFEHSGDAVLAIPLILLTLPDLERRMGSRSLANYLLSFFIYTTMLQLFSLAFLSTFGYKRAAFGPHAILMAAHALYYSRIPVLHRSRPFGPTGPAFSAPSVRLVLFLFLVFLGPDRLVAMAFGLIVGTVLASGVTTRHVFSDLGPIGPLVGFLAEMTLELLNSLKNDLTGNGFGVETYRHDAAHRLLAGPASGPKDRGLIRVPDAVASACLRMHGHTC</sequence>
<dbReference type="EMBL" id="KB932208">
    <property type="protein sequence ID" value="KCV68623.1"/>
    <property type="molecule type" value="Genomic_DNA"/>
</dbReference>
<dbReference type="STRING" id="691883.A0A058Z3X6"/>
<organism evidence="6">
    <name type="scientific">Fonticula alba</name>
    <name type="common">Slime mold</name>
    <dbReference type="NCBI Taxonomy" id="691883"/>
    <lineage>
        <taxon>Eukaryota</taxon>
        <taxon>Rotosphaerida</taxon>
        <taxon>Fonticulaceae</taxon>
        <taxon>Fonticula</taxon>
    </lineage>
</organism>